<keyword evidence="8" id="KW-0732">Signal</keyword>
<evidence type="ECO:0000256" key="1">
    <source>
        <dbReference type="ARBA" id="ARBA00004442"/>
    </source>
</evidence>
<evidence type="ECO:0000256" key="4">
    <source>
        <dbReference type="ARBA" id="ARBA00022452"/>
    </source>
</evidence>
<reference evidence="10" key="1">
    <citation type="journal article" date="2024" name="J Bioinform Genom">
        <title>Complete genome sequence of the type strain bacterium Sphaerochaeta associata GLS2t (VKM B-2742)t.</title>
        <authorList>
            <person name="Troshina O.Y."/>
            <person name="Tepeeva A.N."/>
            <person name="Arzamasceva V.O."/>
            <person name="Whitman W.B."/>
            <person name="Varghese N."/>
            <person name="Shapiro N."/>
            <person name="Woyke T."/>
            <person name="Kripides N.C."/>
            <person name="Vasilenko O.V."/>
        </authorList>
    </citation>
    <scope>NUCLEOTIDE SEQUENCE [LARGE SCALE GENOMIC DNA]</scope>
    <source>
        <strain evidence="10">GLS2T</strain>
    </source>
</reference>
<keyword evidence="3" id="KW-0813">Transport</keyword>
<keyword evidence="6" id="KW-0472">Membrane</keyword>
<evidence type="ECO:0000256" key="8">
    <source>
        <dbReference type="SAM" id="SignalP"/>
    </source>
</evidence>
<dbReference type="RefSeq" id="WP_244771064.1">
    <property type="nucleotide sequence ID" value="NZ_CP094929.1"/>
</dbReference>
<comment type="similarity">
    <text evidence="2">Belongs to the outer membrane factor (OMF) (TC 1.B.17) family.</text>
</comment>
<evidence type="ECO:0000256" key="5">
    <source>
        <dbReference type="ARBA" id="ARBA00022692"/>
    </source>
</evidence>
<dbReference type="PANTHER" id="PTHR30026">
    <property type="entry name" value="OUTER MEMBRANE PROTEIN TOLC"/>
    <property type="match status" value="1"/>
</dbReference>
<evidence type="ECO:0000256" key="6">
    <source>
        <dbReference type="ARBA" id="ARBA00023136"/>
    </source>
</evidence>
<dbReference type="InterPro" id="IPR003423">
    <property type="entry name" value="OMP_efflux"/>
</dbReference>
<name>A0ABY4D684_9SPIR</name>
<accession>A0ABY4D684</accession>
<evidence type="ECO:0000313" key="10">
    <source>
        <dbReference type="Proteomes" id="UP000829708"/>
    </source>
</evidence>
<evidence type="ECO:0000256" key="3">
    <source>
        <dbReference type="ARBA" id="ARBA00022448"/>
    </source>
</evidence>
<keyword evidence="10" id="KW-1185">Reference proteome</keyword>
<keyword evidence="4" id="KW-1134">Transmembrane beta strand</keyword>
<evidence type="ECO:0000313" key="9">
    <source>
        <dbReference type="EMBL" id="UOM49670.1"/>
    </source>
</evidence>
<dbReference type="SUPFAM" id="SSF56954">
    <property type="entry name" value="Outer membrane efflux proteins (OEP)"/>
    <property type="match status" value="1"/>
</dbReference>
<dbReference type="PANTHER" id="PTHR30026:SF20">
    <property type="entry name" value="OUTER MEMBRANE PROTEIN TOLC"/>
    <property type="match status" value="1"/>
</dbReference>
<evidence type="ECO:0000256" key="7">
    <source>
        <dbReference type="ARBA" id="ARBA00023237"/>
    </source>
</evidence>
<evidence type="ECO:0000256" key="2">
    <source>
        <dbReference type="ARBA" id="ARBA00007613"/>
    </source>
</evidence>
<feature type="chain" id="PRO_5046643023" evidence="8">
    <location>
        <begin position="24"/>
        <end position="435"/>
    </location>
</feature>
<proteinExistence type="inferred from homology"/>
<dbReference type="Gene3D" id="1.20.1600.10">
    <property type="entry name" value="Outer membrane efflux proteins (OEP)"/>
    <property type="match status" value="1"/>
</dbReference>
<dbReference type="Pfam" id="PF02321">
    <property type="entry name" value="OEP"/>
    <property type="match status" value="2"/>
</dbReference>
<dbReference type="EMBL" id="CP094929">
    <property type="protein sequence ID" value="UOM49670.1"/>
    <property type="molecule type" value="Genomic_DNA"/>
</dbReference>
<gene>
    <name evidence="9" type="ORF">MUG09_08890</name>
</gene>
<dbReference type="Proteomes" id="UP000829708">
    <property type="component" value="Chromosome"/>
</dbReference>
<feature type="signal peptide" evidence="8">
    <location>
        <begin position="1"/>
        <end position="23"/>
    </location>
</feature>
<sequence>MSKKVLIQAALLLLLFFPLSALSAITLDEALQAGRANNLSLTSTAIDVNAAKRDVDTSWNLFIPTVDLTLSNVGNGPVFKAFPGATAANTGLGLSLSATLTLNPAVKSKLDSYHIGYQIQQVTYEQAKAEVERTITKLFYYLLMEEQNIGVQQANLELAQKQYEEVQLKFEQGFASELEVLSSQLAAERLKPSLQQAKNQYASNLLTLKAMLGMELDQELVVEGEIPSLIKELEVQDLKEYLEKSYSIALIDLNIAQMRMTQKQNREQALLPTIMIKGTYDISLWSERNPINDFSDSATYTVALSIPLDGFIPNSRTKVGLAKLDDSVQKLALQRQQAVKQLEVSVVGQVQSLNMLASQAELATQSLELTEKVYIMNHIQYESGYIGRVALEEAQNNLLGARQQVLALQFQYVSSLIDLIYDLNIQHQYRTKELI</sequence>
<organism evidence="9 10">
    <name type="scientific">Sphaerochaeta associata</name>
    <dbReference type="NCBI Taxonomy" id="1129264"/>
    <lineage>
        <taxon>Bacteria</taxon>
        <taxon>Pseudomonadati</taxon>
        <taxon>Spirochaetota</taxon>
        <taxon>Spirochaetia</taxon>
        <taxon>Spirochaetales</taxon>
        <taxon>Sphaerochaetaceae</taxon>
        <taxon>Sphaerochaeta</taxon>
    </lineage>
</organism>
<keyword evidence="7" id="KW-0998">Cell outer membrane</keyword>
<dbReference type="InterPro" id="IPR051906">
    <property type="entry name" value="TolC-like"/>
</dbReference>
<keyword evidence="5" id="KW-0812">Transmembrane</keyword>
<comment type="subcellular location">
    <subcellularLocation>
        <location evidence="1">Cell outer membrane</location>
    </subcellularLocation>
</comment>
<protein>
    <submittedName>
        <fullName evidence="9">TolC family protein</fullName>
    </submittedName>
</protein>